<evidence type="ECO:0000313" key="7">
    <source>
        <dbReference type="WBParaSite" id="ASIM_0001177501-mRNA-1"/>
    </source>
</evidence>
<feature type="domain" description="UBC core" evidence="4">
    <location>
        <begin position="4890"/>
        <end position="5057"/>
    </location>
</feature>
<dbReference type="CDD" id="cd00022">
    <property type="entry name" value="BIR"/>
    <property type="match status" value="1"/>
</dbReference>
<proteinExistence type="predicted"/>
<evidence type="ECO:0000256" key="1">
    <source>
        <dbReference type="ARBA" id="ARBA00022679"/>
    </source>
</evidence>
<dbReference type="Pfam" id="PF00653">
    <property type="entry name" value="BIR"/>
    <property type="match status" value="1"/>
</dbReference>
<sequence length="5157" mass="569779">HDSVVVEVDAVELLSELRPVEGAGDGQPDVPLEWTSPVWPYVAALAERIRLILNPEHPYNFEYAPEWKGIDKEVMMSEAARRLTFEHWPHMNYSCDYDILIQMNKFWTRWALPCQMAEAGFFHQPNKAGDDRVLCFACLVCLVCWEPSDEPWSEHERHSQWCRFIRNNANPNVPLSVTMSSLSPFAHHIRLRRTSVVSFIVSTTSNCEWIAVASQHSSRVHIWRSDRVVHANQYFMIDLNDQFIAMRTGYSLSDVPRRGPRVTWSDWSDETIEASNAQNNATKPSSGAAAATATIVNQSLGQTYISSSSNCPGTAATSNENVELQNSLSSQTNTLTSSSSDEMLIVAICTVGAPCIIEPSSVGAVAGSAAARCHPAIVVGIGIDSCKLSKVCTADVTPRIVTEDSTTLQQSLSSCTSSPPSYHPFIVVYQIADHATVNNTDSNIATTRTDDTKDDEMWCMQPSSPWISATPADKSTANNAGTKLSNVDDNTLISKMTALEETDFAEAMLLMESENEALEWCANASEPEYEHQTMLEEGWDADLKEAPKFDEKTSGDFVSVNYDPSPVNVVLMQCFRLPTELDDSTTKIKAILPTSNGMHLVVGVTRDAATSKNIIRSAIIVYRLIFTQYITSVQEEPCKIYFDIHHYIEQILLINTDAFSSPSASSQSEPNMEIDLFESVIIRTNEGEVFIIDVERNVKVKLCDEKAKHIALMENGKVSVITENGKVLVLQVEQMCSCRIAEEENEDETVAALLSDFNSSSELPLTTFSLKKRALIGTSSSTSSATTIDEVSSLRTPFDHKSHQPSRMQILAMQPLSSSNLRKLWELTRSDGGSSLLLTQPGTLSVGGTITGFHVVPPLGWNEVHFLQKIRKNPQHWLRSDRTTRTWHLQPDACGLPNVQAFELHLQTSMQLSHVNVRFAYHQSCIGCPDLQVTVLRRRIVANKDPTKTKTATSSASNIRPASFMVDIADLRDQCDIMAGPLLLADYIEIGRASSIIQLPGRIFTSVSQYARVNNKIPKTQTLYLVIESLSEVSFEQLIAAHKIRDREKSASQETSSKTRSLRRRGGAAMGDRKSLESKATKKTHLKSDLPPTGNTRGSGAPYMAPRFPFQSSSSTAQARKGIEWIEEISISLLRIKKASERHERIQRRMMIETTDFHARLVKLTCGRSNSENDTSLQQYQTNGVRLLNEHRALDLLTWLLDNWSVLPNAQYIVGVTDVIVSEMDNILVNGFIFASRSIAHKWCSLLIQLLHLLKFVDIERYSGLLEAIMKSLTWSIDRLYLVKMAGALHWLLTLAFATLQMCTSLAGHPKCSQMVDSLLMMCASTLTAIGEAWKNTWNGSVHEKLANNYGLCGLPLELVMYEWPAPMLSLWTRSSVPTNYGSMAGGTSVAVMPMPVALNGVAAANASNVKYPWSSPVLPTTNFAQKHHNSNPAASIHSKASISSSVPSKDVVTVSAFMNTATAQDEIDWLDVFNMVLGDTNHPFSSSSTTSNDGVPPISIVPPPGTSFAFNSRFGSNANDSNMGRDMKRRTFLSASQLSGLLEVEPLSFNCCAASEHVKVENVDTGTIVTVNCSNATTFQLASKGPLIMKTSNSITPHQPIPPTTPMVNLQSLSARMKKIAMEVNNQCCKDVNTSAETGMQTTNTDTAQGSTTQGSSASTFGVPTTPKTTPFMTPTPLSPSHLSPINSETNLTILPEEDRRDEQRGEELDEERLISESSRNANNPLFKPAITIVPCDILKPPPVQVLSIERMTVGARKFVVLDFGVPVLLTDILIPSCAELCSLSVDVWLLGEDVDGQRIVSSCQISNKSIVLQDIACTMLIRFVKLTYVGRQLFNGPCRIPLGSFFGHRFFSGWQPYACEQMPSISIEHLRQLCEDLRCRHQLACNELVSLVEEDSADERDVKKIYKECTQLRTQWNMVRGVVERLQFDQAFVRENSLSEGGWWKCGADQLRVVSEQLFALLTQSVHLLDLRSAAAYCTMMAVDGDLAPSWMELTDVSPTVGEVNAHNLLTLDMAVRHFNLFCTTAVPKLQVYIYVDCAVWLFHHGAEMSWWPKFFTRLLTQLFSSPMKTGDEKVFMLLSFLCSHTVKSTSSQAPVMLELLQFIDEILKESSVKGTADGDNDSDECCTDEVVTKKFEASLLCSAVLLTSTAFDVIVCGKRKLDRWAFASGEFAYGAAAGTSSLMGSSSSASLPSERQQQSVNDYNSNSSKSLKQNTLSMSANTTATATMQPSNDVQDVPSAATTNTQPSATTAAELHSKVQSLWGQHLQHLQAMEAMKASIKVMSKTVKSMDDMIQKKIDSKMFDKSTIEVATKMAAECSKAMNFEEAQQPVTSEKSSARSKGCRVSELTMQQVQERFEKKLEEIHSNQTPEVTGEKIEELVKWAGKSNLLSPLKPRSSRQRQCNVRLKLPLDVCESVASGLIRTLCEHTDEIPSSCKLLICKVISRICTNASHHTIPLAAVVGSFLEQLIQIGLNSRNAVVMRSAILTLLQDVIEAEARSYAKIIAGSSRSEANASVSSSIFEGITASSVEQFCQKLTGIEYAKLADRALQRSTILKNVDERKSTGATAAASALPFAFAFMKTSYGFSIANYDTLPSKDSELESLIDQALSLVEPAELSSCAVNKPIRSMILLYLCREVIKSRIGKGEPFSNIFRWIDGVRYGEARVAAAADNVVAYAVKLCSPSLPRDAFPVTEDKYKTSISALTACLRNEQFLYADPAKTDDDPQQQETATSEAVAESTVVPSADSSSPSASTSPTIHEEQETLVDELGVVESTQPTEMIDSSNLQAIKALDTFADNMSGNITKAVLVSCDNQSDRLDADDHPPVQVQEVSSPSFDKKSKPELCTGDNNERRDLLMSLPTEKNNKQMLLDYIMISFLMQARSISEDVMVQPCSTYHDERAECQLGLRAYIRCLSVDSLADILLRHSRRHLAPWRKRTVSRPRAPESEAMRAQMGRTLPLTIAAISNLIQQIPLDSSVDYVVSLLSFFNDFHEVPDVVKRMMVDMHIVFPNEGVDAVLAFAASCERLTESFWTLLMRFLCEVANADIGPALTCSFGDLIVQLHCTSVKETFALQMIAIISDIFLKEGGFEFLPYPVEMIMQIVMKMRRFPQVYAQLPSKNLSRFVWAVISVTRDLLNSDKFVRNEHVTLVDGGYRADLCFQLVKMTVSDTAVCEKDSDGNVTEATDTANDSEDLFKPYWSVSQLPLERINICESTSQLRYYEEMVGTLLQEVLGYCASNKLLVSDIIRNYPAAVDDLLEVLSSCSFCDRDYDSLFEERRFLNCWKPISVADYALRLFLLFSDSAGDRLEHMIGLTVECLKRCVNNYAPPASPKLSKPVAFSVVYMLLIPQNQHIFVQFGGHLVVSNEIKNCIMTSMGDWTAPESSTLVRQLASMATQISFAGEFPIAPRRPPGVKVEGLFNYAPICSITSSSSMAHQLTTLLAAAPPHRRARTANWSYHFYSNEEWLDLTLALPYQIMLHEVDIRPHPPTLNTGPSAVQLEVCSDATLSTWTLLAPNVSTLGFSKIRIPAQHYPYPINAVRIYLRRAPDSTNLGLSQILLLGTNSQQALAVPLSVSSDFRQWLAILDRLCTMDEPAIWQYACDLPRCLVALFLGRPLQTGIYRRVASLLVRIDTAKAKPNTVVELILDYIGNCRYVAPKSLEWLPEVIFTLCSKAAEGTTTPLHVKHQIQVFRQRQLLIGIQSILSCSHSFPHNQQEAVAVLMWSASCAIWNNVSDESMHFDTIAVCVEVGSKLIAGLCGVALNEQRRWRNAMCESASWLLCSLIRCAPAHLDDSLRFLGFDEASQRNIIIPSSEAMTVVGRMCQSATAIRALLSASILQTWVDYAITLCKSSDEMHAVQLTSIVECIRVLCSIEDVVVFLDSARGSALFKPLITFIANNSRASHIISSSNTNLTVNLENATIGLVCKCISVGGNHRERISNILCSLLKDAVMLNAAIQQMVLKCVLDDEITTVKLVDQNTPSFFFTSLKGRKVHPLFGCTRHERVTTVSLYSSFRDILPPCVLSANIGRRNASKDNCHEVADLDHLSNAIDYNLQQARSNETAATQVKEALTASASDSKKLVVTCLMCDAYSTRRPICGDWFVGQFIDALHSAQHFNSSSASISGSALVERDASETVTNTTTGYSHSTATNFTDGYFTLLLKVNTSTVEELKRAVEDELAPFNVSSISTSQHISTLQHFARAGGLAILAQHLQLYQPSTAISACTVSPATAYLPKKPSSGGGAPSSLQNYVLQPLMSEPNGGYIPVYFPVLETADDEGAAVAASSLTGFSSNAVPASAFGDDPSNLAYDHDFEFIDMPHWNANYSFVQKLYSPAPNPPPPYATVMPNVQKGSTGRVAASSSSYSLTTALSPHVVIAFSVLLRLDGYAELLVTYDRVRSKRLLRLAMGVSASEQSTLPRCKTATQHTKKNVPEEVSNDNDMLALLPFIVLERLYRMQHPDTPAGRILRKASVCLGVLDILLVCLAHYSHQKHKIEPIRPESLLPAPESVRLTEHLLRASAQIEALRAEATSNANGSGYDERMSSMNYTPASAGGMIASNAPNAQQQNFWAKGTGFGSGTTQQQWNVDAHVMKRKLDEQTVTHLLRVLASYIFPSPTWRRKRCSRSRRSTTNTSESSSIMDSTSQSWGNLPPGLVRSSSHSVSLPSPTSEMVGDEWVLDSSVVDLLARSCLLPTICAYLRNDSVLDISRHVEVYEAVVHLVAAMARCPAKQNDQGQDMLAELLSQCDSGVSLLTMLKKLHGYILAYLSKLYTENTSQQVETSETKGTEETSVTTAADNTSNKGSEEGLTRLSHIIMRTCTFISRRVGSDNAETEGQTKVVLTPDEKYIEVMRNVQFQSIPFFLETARIPYHYESSLSAVGLSSTLGKRTRRLAQEVVTLSNSLPLTASSSVFVRCAEERLDVMKVLITGPSDTPYMNGCFEFDVWFPADYPNSPMHVNLETTGNHTVRFNPNLYNDGKVCLSVLNTWHGRPEERWNPGTSSFLQVIVSMQSLILVSEPYFNEPGYERSRCTQAGQQASRDYDANIRQATVKWAMLEMIRHPPPAFRDVITRHFWLKRDEIIAQITEWIREMTVQLEEQRGVARTLQAHLSSLKRHFTALQDELARMERPAGVDEDVVSVAQSSNVNPSSNGTVG</sequence>
<dbReference type="CDD" id="cd23810">
    <property type="entry name" value="UBCc_BIRC6"/>
    <property type="match status" value="1"/>
</dbReference>
<feature type="compositionally biased region" description="Low complexity" evidence="3">
    <location>
        <begin position="1648"/>
        <end position="1686"/>
    </location>
</feature>
<feature type="compositionally biased region" description="Low complexity" evidence="3">
    <location>
        <begin position="4632"/>
        <end position="4649"/>
    </location>
</feature>
<protein>
    <submittedName>
        <fullName evidence="7">UBIQUITIN_CONJUGAT_2 domain-containing protein</fullName>
    </submittedName>
</protein>
<name>A0A0M3JUC8_ANISI</name>
<keyword evidence="1" id="KW-0808">Transferase</keyword>
<dbReference type="SUPFAM" id="SSF57924">
    <property type="entry name" value="Inhibitor of apoptosis (IAP) repeat"/>
    <property type="match status" value="1"/>
</dbReference>
<feature type="region of interest" description="Disordered" evidence="3">
    <location>
        <begin position="1641"/>
        <end position="1718"/>
    </location>
</feature>
<feature type="compositionally biased region" description="Basic and acidic residues" evidence="3">
    <location>
        <begin position="2819"/>
        <end position="2828"/>
    </location>
</feature>
<dbReference type="InterPro" id="IPR001370">
    <property type="entry name" value="BIR_rpt"/>
</dbReference>
<feature type="compositionally biased region" description="Basic and acidic residues" evidence="3">
    <location>
        <begin position="1071"/>
        <end position="1080"/>
    </location>
</feature>
<evidence type="ECO:0000313" key="5">
    <source>
        <dbReference type="EMBL" id="VDK44650.1"/>
    </source>
</evidence>
<feature type="region of interest" description="Disordered" evidence="3">
    <location>
        <begin position="2229"/>
        <end position="2256"/>
    </location>
</feature>
<dbReference type="WBParaSite" id="ASIM_0001177501-mRNA-1">
    <property type="protein sequence ID" value="ASIM_0001177501-mRNA-1"/>
    <property type="gene ID" value="ASIM_0001177501"/>
</dbReference>
<dbReference type="InterPro" id="IPR000608">
    <property type="entry name" value="UBC"/>
</dbReference>
<feature type="compositionally biased region" description="Low complexity" evidence="3">
    <location>
        <begin position="2743"/>
        <end position="2761"/>
    </location>
</feature>
<feature type="region of interest" description="Disordered" evidence="3">
    <location>
        <begin position="4781"/>
        <end position="4807"/>
    </location>
</feature>
<dbReference type="GO" id="GO:0043066">
    <property type="term" value="P:negative regulation of apoptotic process"/>
    <property type="evidence" value="ECO:0007669"/>
    <property type="project" value="TreeGrafter"/>
</dbReference>
<dbReference type="SMART" id="SM00212">
    <property type="entry name" value="UBCc"/>
    <property type="match status" value="1"/>
</dbReference>
<dbReference type="GO" id="GO:0004869">
    <property type="term" value="F:cysteine-type endopeptidase inhibitor activity"/>
    <property type="evidence" value="ECO:0007669"/>
    <property type="project" value="TreeGrafter"/>
</dbReference>
<dbReference type="Proteomes" id="UP000267096">
    <property type="component" value="Unassembled WGS sequence"/>
</dbReference>
<feature type="compositionally biased region" description="Basic and acidic residues" evidence="3">
    <location>
        <begin position="1698"/>
        <end position="1716"/>
    </location>
</feature>
<dbReference type="Gene3D" id="1.10.1170.10">
    <property type="entry name" value="Inhibitor Of Apoptosis Protein (2mihbC-IAP-1), Chain A"/>
    <property type="match status" value="1"/>
</dbReference>
<dbReference type="PANTHER" id="PTHR46116:SF39">
    <property type="entry name" value="BACULOVIRAL IAP REPEAT-CONTAINING PROTEIN 6"/>
    <property type="match status" value="1"/>
</dbReference>
<dbReference type="Pfam" id="PF00179">
    <property type="entry name" value="UQ_con"/>
    <property type="match status" value="1"/>
</dbReference>
<dbReference type="EMBL" id="UYRR01031052">
    <property type="protein sequence ID" value="VDK44650.1"/>
    <property type="molecule type" value="Genomic_DNA"/>
</dbReference>
<dbReference type="OrthoDB" id="47801at2759"/>
<dbReference type="GO" id="GO:0005634">
    <property type="term" value="C:nucleus"/>
    <property type="evidence" value="ECO:0007669"/>
    <property type="project" value="TreeGrafter"/>
</dbReference>
<dbReference type="SMART" id="SM00238">
    <property type="entry name" value="BIR"/>
    <property type="match status" value="1"/>
</dbReference>
<reference evidence="5 6" key="2">
    <citation type="submission" date="2018-11" db="EMBL/GenBank/DDBJ databases">
        <authorList>
            <consortium name="Pathogen Informatics"/>
        </authorList>
    </citation>
    <scope>NUCLEOTIDE SEQUENCE [LARGE SCALE GENOMIC DNA]</scope>
</reference>
<feature type="compositionally biased region" description="Polar residues" evidence="3">
    <location>
        <begin position="2197"/>
        <end position="2215"/>
    </location>
</feature>
<reference evidence="7" key="1">
    <citation type="submission" date="2016-04" db="UniProtKB">
        <authorList>
            <consortium name="WormBaseParasite"/>
        </authorList>
    </citation>
    <scope>IDENTIFICATION</scope>
</reference>
<keyword evidence="6" id="KW-1185">Reference proteome</keyword>
<dbReference type="SUPFAM" id="SSF54495">
    <property type="entry name" value="UBC-like"/>
    <property type="match status" value="1"/>
</dbReference>
<evidence type="ECO:0000256" key="2">
    <source>
        <dbReference type="ARBA" id="ARBA00022786"/>
    </source>
</evidence>
<dbReference type="PROSITE" id="PS50127">
    <property type="entry name" value="UBC_2"/>
    <property type="match status" value="1"/>
</dbReference>
<feature type="region of interest" description="Disordered" evidence="3">
    <location>
        <begin position="2819"/>
        <end position="2853"/>
    </location>
</feature>
<feature type="compositionally biased region" description="Polar residues" evidence="3">
    <location>
        <begin position="2232"/>
        <end position="2254"/>
    </location>
</feature>
<feature type="compositionally biased region" description="Low complexity" evidence="3">
    <location>
        <begin position="2187"/>
        <end position="2196"/>
    </location>
</feature>
<feature type="region of interest" description="Disordered" evidence="3">
    <location>
        <begin position="1046"/>
        <end position="1101"/>
    </location>
</feature>
<dbReference type="PROSITE" id="PS50143">
    <property type="entry name" value="BIR_REPEAT_2"/>
    <property type="match status" value="1"/>
</dbReference>
<feature type="region of interest" description="Disordered" evidence="3">
    <location>
        <begin position="2722"/>
        <end position="2765"/>
    </location>
</feature>
<gene>
    <name evidence="5" type="ORF">ASIM_LOCUS11241</name>
</gene>
<dbReference type="Gene3D" id="3.10.110.10">
    <property type="entry name" value="Ubiquitin Conjugating Enzyme"/>
    <property type="match status" value="1"/>
</dbReference>
<dbReference type="FunFam" id="3.10.110.10:FF:000014">
    <property type="entry name" value="Baculoviral IAP repeat-containing protein 6"/>
    <property type="match status" value="1"/>
</dbReference>
<dbReference type="PANTHER" id="PTHR46116">
    <property type="entry name" value="(E3-INDEPENDENT) E2 UBIQUITIN-CONJUGATING ENZYME"/>
    <property type="match status" value="1"/>
</dbReference>
<dbReference type="InterPro" id="IPR016135">
    <property type="entry name" value="UBQ-conjugating_enzyme/RWD"/>
</dbReference>
<feature type="region of interest" description="Disordered" evidence="3">
    <location>
        <begin position="2187"/>
        <end position="2215"/>
    </location>
</feature>
<keyword evidence="2" id="KW-0833">Ubl conjugation pathway</keyword>
<feature type="region of interest" description="Disordered" evidence="3">
    <location>
        <begin position="4625"/>
        <end position="4654"/>
    </location>
</feature>
<evidence type="ECO:0000256" key="3">
    <source>
        <dbReference type="SAM" id="MobiDB-lite"/>
    </source>
</evidence>
<organism evidence="7">
    <name type="scientific">Anisakis simplex</name>
    <name type="common">Herring worm</name>
    <dbReference type="NCBI Taxonomy" id="6269"/>
    <lineage>
        <taxon>Eukaryota</taxon>
        <taxon>Metazoa</taxon>
        <taxon>Ecdysozoa</taxon>
        <taxon>Nematoda</taxon>
        <taxon>Chromadorea</taxon>
        <taxon>Rhabditida</taxon>
        <taxon>Spirurina</taxon>
        <taxon>Ascaridomorpha</taxon>
        <taxon>Ascaridoidea</taxon>
        <taxon>Anisakidae</taxon>
        <taxon>Anisakis</taxon>
        <taxon>Anisakis simplex complex</taxon>
    </lineage>
</organism>
<dbReference type="GO" id="GO:0016740">
    <property type="term" value="F:transferase activity"/>
    <property type="evidence" value="ECO:0007669"/>
    <property type="project" value="UniProtKB-KW"/>
</dbReference>
<evidence type="ECO:0000313" key="6">
    <source>
        <dbReference type="Proteomes" id="UP000267096"/>
    </source>
</evidence>
<evidence type="ECO:0000259" key="4">
    <source>
        <dbReference type="PROSITE" id="PS50127"/>
    </source>
</evidence>
<accession>A0A0M3JUC8</accession>